<keyword evidence="7 9" id="KW-0408">Iron</keyword>
<dbReference type="Pfam" id="PF00067">
    <property type="entry name" value="p450"/>
    <property type="match status" value="1"/>
</dbReference>
<comment type="pathway">
    <text evidence="2">Secondary metabolite biosynthesis.</text>
</comment>
<dbReference type="RefSeq" id="XP_007366656.1">
    <property type="nucleotide sequence ID" value="XM_007366594.1"/>
</dbReference>
<dbReference type="HOGENOM" id="CLU_001570_5_11_1"/>
<evidence type="ECO:0000256" key="3">
    <source>
        <dbReference type="ARBA" id="ARBA00010617"/>
    </source>
</evidence>
<evidence type="ECO:0000256" key="7">
    <source>
        <dbReference type="ARBA" id="ARBA00023004"/>
    </source>
</evidence>
<evidence type="ECO:0000256" key="5">
    <source>
        <dbReference type="ARBA" id="ARBA00022723"/>
    </source>
</evidence>
<keyword evidence="8 10" id="KW-0503">Monooxygenase</keyword>
<keyword evidence="4 9" id="KW-0349">Heme</keyword>
<reference evidence="11 12" key="1">
    <citation type="journal article" date="2012" name="Science">
        <title>The Paleozoic origin of enzymatic lignin decomposition reconstructed from 31 fungal genomes.</title>
        <authorList>
            <person name="Floudas D."/>
            <person name="Binder M."/>
            <person name="Riley R."/>
            <person name="Barry K."/>
            <person name="Blanchette R.A."/>
            <person name="Henrissat B."/>
            <person name="Martinez A.T."/>
            <person name="Otillar R."/>
            <person name="Spatafora J.W."/>
            <person name="Yadav J.S."/>
            <person name="Aerts A."/>
            <person name="Benoit I."/>
            <person name="Boyd A."/>
            <person name="Carlson A."/>
            <person name="Copeland A."/>
            <person name="Coutinho P.M."/>
            <person name="de Vries R.P."/>
            <person name="Ferreira P."/>
            <person name="Findley K."/>
            <person name="Foster B."/>
            <person name="Gaskell J."/>
            <person name="Glotzer D."/>
            <person name="Gorecki P."/>
            <person name="Heitman J."/>
            <person name="Hesse C."/>
            <person name="Hori C."/>
            <person name="Igarashi K."/>
            <person name="Jurgens J.A."/>
            <person name="Kallen N."/>
            <person name="Kersten P."/>
            <person name="Kohler A."/>
            <person name="Kuees U."/>
            <person name="Kumar T.K.A."/>
            <person name="Kuo A."/>
            <person name="LaButti K."/>
            <person name="Larrondo L.F."/>
            <person name="Lindquist E."/>
            <person name="Ling A."/>
            <person name="Lombard V."/>
            <person name="Lucas S."/>
            <person name="Lundell T."/>
            <person name="Martin R."/>
            <person name="McLaughlin D.J."/>
            <person name="Morgenstern I."/>
            <person name="Morin E."/>
            <person name="Murat C."/>
            <person name="Nagy L.G."/>
            <person name="Nolan M."/>
            <person name="Ohm R.A."/>
            <person name="Patyshakuliyeva A."/>
            <person name="Rokas A."/>
            <person name="Ruiz-Duenas F.J."/>
            <person name="Sabat G."/>
            <person name="Salamov A."/>
            <person name="Samejima M."/>
            <person name="Schmutz J."/>
            <person name="Slot J.C."/>
            <person name="St John F."/>
            <person name="Stenlid J."/>
            <person name="Sun H."/>
            <person name="Sun S."/>
            <person name="Syed K."/>
            <person name="Tsang A."/>
            <person name="Wiebenga A."/>
            <person name="Young D."/>
            <person name="Pisabarro A."/>
            <person name="Eastwood D.C."/>
            <person name="Martin F."/>
            <person name="Cullen D."/>
            <person name="Grigoriev I.V."/>
            <person name="Hibbett D.S."/>
        </authorList>
    </citation>
    <scope>NUCLEOTIDE SEQUENCE [LARGE SCALE GENOMIC DNA]</scope>
    <source>
        <strain evidence="11 12">LYAD-421 SS1</strain>
    </source>
</reference>
<dbReference type="PRINTS" id="PR00463">
    <property type="entry name" value="EP450I"/>
</dbReference>
<dbReference type="InterPro" id="IPR017972">
    <property type="entry name" value="Cyt_P450_CS"/>
</dbReference>
<dbReference type="PANTHER" id="PTHR24305">
    <property type="entry name" value="CYTOCHROME P450"/>
    <property type="match status" value="1"/>
</dbReference>
<evidence type="ECO:0000256" key="2">
    <source>
        <dbReference type="ARBA" id="ARBA00005179"/>
    </source>
</evidence>
<evidence type="ECO:0000256" key="8">
    <source>
        <dbReference type="ARBA" id="ARBA00023033"/>
    </source>
</evidence>
<dbReference type="PROSITE" id="PS00086">
    <property type="entry name" value="CYTOCHROME_P450"/>
    <property type="match status" value="1"/>
</dbReference>
<keyword evidence="6 10" id="KW-0560">Oxidoreductase</keyword>
<dbReference type="GeneID" id="18843142"/>
<evidence type="ECO:0000256" key="4">
    <source>
        <dbReference type="ARBA" id="ARBA00022617"/>
    </source>
</evidence>
<dbReference type="PANTHER" id="PTHR24305:SF166">
    <property type="entry name" value="CYTOCHROME P450 12A4, MITOCHONDRIAL-RELATED"/>
    <property type="match status" value="1"/>
</dbReference>
<keyword evidence="5 9" id="KW-0479">Metal-binding</keyword>
<dbReference type="OrthoDB" id="1470350at2759"/>
<dbReference type="InterPro" id="IPR001128">
    <property type="entry name" value="Cyt_P450"/>
</dbReference>
<evidence type="ECO:0000256" key="1">
    <source>
        <dbReference type="ARBA" id="ARBA00001971"/>
    </source>
</evidence>
<sequence length="564" mass="63658">MSSQVLQAAVTCVVCWVLWKYFRQFFVRSPLDNIPGPPSGSWPYGNLKQILNKNGWDFIQHLTDSYPGIVKLHGPFGVLLSAVHQLLIAVLYWHRMLYVFDPIALHHIVVKDQNIHEEGAWYIKFNRLRFGPGLLATLGDHHRKQRKMLNPVFSPNHMRRIIPIFDAVCRKLQKAIGDRIGGHDEPVEVDMLTWMSRTALELIGQAGLGYSFDPLVSDSSDEFAAVIKSFGPALVKMNHLRRILPYLPEFGTAAFRAKLVELFPHDGVHEVKRFIDTMHRRSVEIYRGKLRALELGDEAVARQVGEGRDIMSILIRANIAVADEDKLPEEEVIAQISTFIFAGMDTTSNALAMTLMLLGDHLSVQQKLRDEILSTFDDQDHFDYDKLVSLPYLDAVCRETLRLYSPVTQIFRESRRDVVLPLSEPIRGVDGKMIQEILVPKDTTIAVGILSANRNKAIWGADAMEWKPERWLSPLPESVAQAKIPGVYANLMTFSGGSRACIGFKFSQLEMKVVLCLLLAKFTFAPSGKEIKWNLSNIRFPTVGDDPKPSMPMKVGLYQKAAAE</sequence>
<dbReference type="SUPFAM" id="SSF48264">
    <property type="entry name" value="Cytochrome P450"/>
    <property type="match status" value="1"/>
</dbReference>
<comment type="similarity">
    <text evidence="3 10">Belongs to the cytochrome P450 family.</text>
</comment>
<comment type="cofactor">
    <cofactor evidence="1 9">
        <name>heme</name>
        <dbReference type="ChEBI" id="CHEBI:30413"/>
    </cofactor>
</comment>
<organism evidence="11 12">
    <name type="scientific">Dichomitus squalens (strain LYAD-421)</name>
    <name type="common">Western red white-rot fungus</name>
    <dbReference type="NCBI Taxonomy" id="732165"/>
    <lineage>
        <taxon>Eukaryota</taxon>
        <taxon>Fungi</taxon>
        <taxon>Dikarya</taxon>
        <taxon>Basidiomycota</taxon>
        <taxon>Agaricomycotina</taxon>
        <taxon>Agaricomycetes</taxon>
        <taxon>Polyporales</taxon>
        <taxon>Polyporaceae</taxon>
        <taxon>Dichomitus</taxon>
    </lineage>
</organism>
<evidence type="ECO:0000256" key="10">
    <source>
        <dbReference type="RuleBase" id="RU000461"/>
    </source>
</evidence>
<dbReference type="Proteomes" id="UP000053319">
    <property type="component" value="Unassembled WGS sequence"/>
</dbReference>
<dbReference type="InterPro" id="IPR050121">
    <property type="entry name" value="Cytochrome_P450_monoxygenase"/>
</dbReference>
<accession>R7SZW5</accession>
<dbReference type="EMBL" id="JH719415">
    <property type="protein sequence ID" value="EJF60517.1"/>
    <property type="molecule type" value="Genomic_DNA"/>
</dbReference>
<evidence type="ECO:0000256" key="9">
    <source>
        <dbReference type="PIRSR" id="PIRSR602401-1"/>
    </source>
</evidence>
<dbReference type="GO" id="GO:0005506">
    <property type="term" value="F:iron ion binding"/>
    <property type="evidence" value="ECO:0007669"/>
    <property type="project" value="InterPro"/>
</dbReference>
<dbReference type="InterPro" id="IPR002401">
    <property type="entry name" value="Cyt_P450_E_grp-I"/>
</dbReference>
<evidence type="ECO:0000313" key="12">
    <source>
        <dbReference type="Proteomes" id="UP000053319"/>
    </source>
</evidence>
<dbReference type="InterPro" id="IPR036396">
    <property type="entry name" value="Cyt_P450_sf"/>
</dbReference>
<name>R7SZW5_DICSQ</name>
<dbReference type="CDD" id="cd11069">
    <property type="entry name" value="CYP_FUM15-like"/>
    <property type="match status" value="1"/>
</dbReference>
<dbReference type="GO" id="GO:0004497">
    <property type="term" value="F:monooxygenase activity"/>
    <property type="evidence" value="ECO:0007669"/>
    <property type="project" value="UniProtKB-KW"/>
</dbReference>
<proteinExistence type="inferred from homology"/>
<dbReference type="KEGG" id="dsq:DICSQDRAFT_62710"/>
<dbReference type="OMA" id="AWLTWTM"/>
<dbReference type="AlphaFoldDB" id="R7SZW5"/>
<dbReference type="GO" id="GO:0016705">
    <property type="term" value="F:oxidoreductase activity, acting on paired donors, with incorporation or reduction of molecular oxygen"/>
    <property type="evidence" value="ECO:0007669"/>
    <property type="project" value="InterPro"/>
</dbReference>
<dbReference type="GO" id="GO:0020037">
    <property type="term" value="F:heme binding"/>
    <property type="evidence" value="ECO:0007669"/>
    <property type="project" value="InterPro"/>
</dbReference>
<dbReference type="PRINTS" id="PR00385">
    <property type="entry name" value="P450"/>
</dbReference>
<protein>
    <submittedName>
        <fullName evidence="11">Cytochrome P450</fullName>
    </submittedName>
</protein>
<evidence type="ECO:0000256" key="6">
    <source>
        <dbReference type="ARBA" id="ARBA00023002"/>
    </source>
</evidence>
<evidence type="ECO:0000313" key="11">
    <source>
        <dbReference type="EMBL" id="EJF60517.1"/>
    </source>
</evidence>
<dbReference type="Gene3D" id="1.10.630.10">
    <property type="entry name" value="Cytochrome P450"/>
    <property type="match status" value="1"/>
</dbReference>
<feature type="binding site" description="axial binding residue" evidence="9">
    <location>
        <position position="501"/>
    </location>
    <ligand>
        <name>heme</name>
        <dbReference type="ChEBI" id="CHEBI:30413"/>
    </ligand>
    <ligandPart>
        <name>Fe</name>
        <dbReference type="ChEBI" id="CHEBI:18248"/>
    </ligandPart>
</feature>
<gene>
    <name evidence="11" type="ORF">DICSQDRAFT_62710</name>
</gene>